<evidence type="ECO:0000313" key="5">
    <source>
        <dbReference type="EMBL" id="OKL54605.1"/>
    </source>
</evidence>
<evidence type="ECO:0000313" key="6">
    <source>
        <dbReference type="Proteomes" id="UP000185628"/>
    </source>
</evidence>
<dbReference type="GO" id="GO:0005524">
    <property type="term" value="F:ATP binding"/>
    <property type="evidence" value="ECO:0007669"/>
    <property type="project" value="UniProtKB-KW"/>
</dbReference>
<evidence type="ECO:0000259" key="4">
    <source>
        <dbReference type="PROSITE" id="PS50893"/>
    </source>
</evidence>
<dbReference type="Pfam" id="PF00005">
    <property type="entry name" value="ABC_tran"/>
    <property type="match status" value="1"/>
</dbReference>
<dbReference type="SUPFAM" id="SSF52540">
    <property type="entry name" value="P-loop containing nucleoside triphosphate hydrolases"/>
    <property type="match status" value="1"/>
</dbReference>
<dbReference type="FunFam" id="3.40.50.300:FF:000032">
    <property type="entry name" value="Export ABC transporter ATP-binding protein"/>
    <property type="match status" value="1"/>
</dbReference>
<feature type="domain" description="ABC transporter" evidence="4">
    <location>
        <begin position="17"/>
        <end position="254"/>
    </location>
</feature>
<dbReference type="RefSeq" id="WP_073715932.1">
    <property type="nucleotide sequence ID" value="NZ_MQVR01000011.1"/>
</dbReference>
<dbReference type="AlphaFoldDB" id="A0A1Q5Q478"/>
<dbReference type="InterPro" id="IPR003439">
    <property type="entry name" value="ABC_transporter-like_ATP-bd"/>
</dbReference>
<protein>
    <submittedName>
        <fullName evidence="5">Peptide ABC transporter ATP-binding protein</fullName>
    </submittedName>
</protein>
<keyword evidence="1" id="KW-0813">Transport</keyword>
<dbReference type="GO" id="GO:0016887">
    <property type="term" value="F:ATP hydrolysis activity"/>
    <property type="evidence" value="ECO:0007669"/>
    <property type="project" value="InterPro"/>
</dbReference>
<dbReference type="InterPro" id="IPR003593">
    <property type="entry name" value="AAA+_ATPase"/>
</dbReference>
<dbReference type="EMBL" id="MQVR01000011">
    <property type="protein sequence ID" value="OKL54605.1"/>
    <property type="molecule type" value="Genomic_DNA"/>
</dbReference>
<gene>
    <name evidence="5" type="ORF">BSZ39_03125</name>
</gene>
<reference evidence="6" key="1">
    <citation type="submission" date="2016-12" db="EMBL/GenBank/DDBJ databases">
        <authorList>
            <person name="Meng X."/>
        </authorList>
    </citation>
    <scope>NUCLEOTIDE SEQUENCE [LARGE SCALE GENOMIC DNA]</scope>
    <source>
        <strain evidence="6">DSM 19116</strain>
    </source>
</reference>
<dbReference type="STRING" id="208480.SAMN02910418_02253"/>
<dbReference type="PANTHER" id="PTHR24220:SF685">
    <property type="entry name" value="ABC TRANSPORTER RELATED"/>
    <property type="match status" value="1"/>
</dbReference>
<accession>A0A1Q5Q478</accession>
<dbReference type="Gene3D" id="3.40.50.300">
    <property type="entry name" value="P-loop containing nucleotide triphosphate hydrolases"/>
    <property type="match status" value="1"/>
</dbReference>
<comment type="caution">
    <text evidence="5">The sequence shown here is derived from an EMBL/GenBank/DDBJ whole genome shotgun (WGS) entry which is preliminary data.</text>
</comment>
<dbReference type="PROSITE" id="PS50893">
    <property type="entry name" value="ABC_TRANSPORTER_2"/>
    <property type="match status" value="1"/>
</dbReference>
<name>A0A1Q5Q478_9ACTO</name>
<dbReference type="InterPro" id="IPR027417">
    <property type="entry name" value="P-loop_NTPase"/>
</dbReference>
<sequence>MRASVKTAPDATERLALSAHNLTKVYGSGGSEVKALNGVSLDIAPGRFTAIMGPSGSGKSTLLHVLAGLEAPTSGVVRVGGVDLAEMSDAERTELRRDRIGFVFQSYNLVPMYTVRANITLPLDLAGRTVPADGLERITDTLGLSDHLEHLPSELSGGQRQRTAIARALVTEPDVIMADEPTGNLDNRTSAEVLSLLRSAVLEYGQTLVLVTHDPMAAAYADNVLLLTDGAIAGTVERPTYDAVVTALEALRSINSSVI</sequence>
<proteinExistence type="predicted"/>
<evidence type="ECO:0000256" key="2">
    <source>
        <dbReference type="ARBA" id="ARBA00022741"/>
    </source>
</evidence>
<dbReference type="PANTHER" id="PTHR24220">
    <property type="entry name" value="IMPORT ATP-BINDING PROTEIN"/>
    <property type="match status" value="1"/>
</dbReference>
<keyword evidence="6" id="KW-1185">Reference proteome</keyword>
<dbReference type="SMART" id="SM00382">
    <property type="entry name" value="AAA"/>
    <property type="match status" value="1"/>
</dbReference>
<dbReference type="OrthoDB" id="9802264at2"/>
<keyword evidence="3 5" id="KW-0067">ATP-binding</keyword>
<dbReference type="Proteomes" id="UP000185628">
    <property type="component" value="Unassembled WGS sequence"/>
</dbReference>
<dbReference type="GO" id="GO:0098796">
    <property type="term" value="C:membrane protein complex"/>
    <property type="evidence" value="ECO:0007669"/>
    <property type="project" value="UniProtKB-ARBA"/>
</dbReference>
<dbReference type="InterPro" id="IPR015854">
    <property type="entry name" value="ABC_transpr_LolD-like"/>
</dbReference>
<evidence type="ECO:0000256" key="1">
    <source>
        <dbReference type="ARBA" id="ARBA00022448"/>
    </source>
</evidence>
<dbReference type="InterPro" id="IPR017911">
    <property type="entry name" value="MacB-like_ATP-bd"/>
</dbReference>
<organism evidence="5 6">
    <name type="scientific">Bowdeniella nasicola</name>
    <dbReference type="NCBI Taxonomy" id="208480"/>
    <lineage>
        <taxon>Bacteria</taxon>
        <taxon>Bacillati</taxon>
        <taxon>Actinomycetota</taxon>
        <taxon>Actinomycetes</taxon>
        <taxon>Actinomycetales</taxon>
        <taxon>Actinomycetaceae</taxon>
        <taxon>Bowdeniella</taxon>
    </lineage>
</organism>
<dbReference type="GO" id="GO:0022857">
    <property type="term" value="F:transmembrane transporter activity"/>
    <property type="evidence" value="ECO:0007669"/>
    <property type="project" value="UniProtKB-ARBA"/>
</dbReference>
<dbReference type="CDD" id="cd03255">
    <property type="entry name" value="ABC_MJ0796_LolCDE_FtsE"/>
    <property type="match status" value="1"/>
</dbReference>
<dbReference type="GO" id="GO:0005886">
    <property type="term" value="C:plasma membrane"/>
    <property type="evidence" value="ECO:0007669"/>
    <property type="project" value="TreeGrafter"/>
</dbReference>
<evidence type="ECO:0000256" key="3">
    <source>
        <dbReference type="ARBA" id="ARBA00022840"/>
    </source>
</evidence>
<keyword evidence="2" id="KW-0547">Nucleotide-binding</keyword>